<dbReference type="GeneID" id="85305604"/>
<name>A0AAJ0FLC6_9PEZI</name>
<evidence type="ECO:0000256" key="1">
    <source>
        <dbReference type="SAM" id="MobiDB-lite"/>
    </source>
</evidence>
<feature type="region of interest" description="Disordered" evidence="1">
    <location>
        <begin position="89"/>
        <end position="129"/>
    </location>
</feature>
<dbReference type="AlphaFoldDB" id="A0AAJ0FLC6"/>
<dbReference type="PANTHER" id="PTHR44825:SF1">
    <property type="entry name" value="DNAJ HOMOLOG SUBFAMILY C MEMBER 4"/>
    <property type="match status" value="1"/>
</dbReference>
<dbReference type="CDD" id="cd06257">
    <property type="entry name" value="DnaJ"/>
    <property type="match status" value="1"/>
</dbReference>
<dbReference type="PRINTS" id="PR00625">
    <property type="entry name" value="JDOMAIN"/>
</dbReference>
<feature type="compositionally biased region" description="Basic residues" evidence="1">
    <location>
        <begin position="107"/>
        <end position="118"/>
    </location>
</feature>
<dbReference type="Pfam" id="PF00226">
    <property type="entry name" value="DnaJ"/>
    <property type="match status" value="1"/>
</dbReference>
<dbReference type="SMART" id="SM00271">
    <property type="entry name" value="DnaJ"/>
    <property type="match status" value="1"/>
</dbReference>
<sequence>MSANPRGGFVNHYDVLGVEEYASTDEIKSAYRKLCLSCHPDKIRGSKEVKDDAHWKFVQIRTAYDTLKEAATRQVFDAELGFHRMNLNHNHGHSNYYPPQPSSPRAPRSRSTRRSRRRSCPDCGDHHVTQPEPAEIKRWVRHNLRPERLASAVDDLRDLASRLGEMASWFARRQRWATGARDALRELVGRADDEAERVSVVLLNVQTLSYSCAPQSRREELLREVSRMARACRHSLEAEMTVGRYWEVLKGASPEEWDILYDTFLNLLERWLNGL</sequence>
<dbReference type="Proteomes" id="UP001244011">
    <property type="component" value="Unassembled WGS sequence"/>
</dbReference>
<gene>
    <name evidence="3" type="ORF">QBC33DRAFT_178736</name>
</gene>
<dbReference type="InterPro" id="IPR052763">
    <property type="entry name" value="DnaJ_C4"/>
</dbReference>
<organism evidence="3 4">
    <name type="scientific">Phialemonium atrogriseum</name>
    <dbReference type="NCBI Taxonomy" id="1093897"/>
    <lineage>
        <taxon>Eukaryota</taxon>
        <taxon>Fungi</taxon>
        <taxon>Dikarya</taxon>
        <taxon>Ascomycota</taxon>
        <taxon>Pezizomycotina</taxon>
        <taxon>Sordariomycetes</taxon>
        <taxon>Sordariomycetidae</taxon>
        <taxon>Cephalothecales</taxon>
        <taxon>Cephalothecaceae</taxon>
        <taxon>Phialemonium</taxon>
    </lineage>
</organism>
<reference evidence="3" key="1">
    <citation type="submission" date="2023-06" db="EMBL/GenBank/DDBJ databases">
        <title>Genome-scale phylogeny and comparative genomics of the fungal order Sordariales.</title>
        <authorList>
            <consortium name="Lawrence Berkeley National Laboratory"/>
            <person name="Hensen N."/>
            <person name="Bonometti L."/>
            <person name="Westerberg I."/>
            <person name="Brannstrom I.O."/>
            <person name="Guillou S."/>
            <person name="Cros-Aarteil S."/>
            <person name="Calhoun S."/>
            <person name="Haridas S."/>
            <person name="Kuo A."/>
            <person name="Mondo S."/>
            <person name="Pangilinan J."/>
            <person name="Riley R."/>
            <person name="Labutti K."/>
            <person name="Andreopoulos B."/>
            <person name="Lipzen A."/>
            <person name="Chen C."/>
            <person name="Yanf M."/>
            <person name="Daum C."/>
            <person name="Ng V."/>
            <person name="Clum A."/>
            <person name="Steindorff A."/>
            <person name="Ohm R."/>
            <person name="Martin F."/>
            <person name="Silar P."/>
            <person name="Natvig D."/>
            <person name="Lalanne C."/>
            <person name="Gautier V."/>
            <person name="Ament-Velasquez S.L."/>
            <person name="Kruys A."/>
            <person name="Hutchinson M.I."/>
            <person name="Powell A.J."/>
            <person name="Barry K."/>
            <person name="Miller A.N."/>
            <person name="Grigoriev I.V."/>
            <person name="Debuchy R."/>
            <person name="Gladieux P."/>
            <person name="Thoren M.H."/>
            <person name="Johannesson H."/>
        </authorList>
    </citation>
    <scope>NUCLEOTIDE SEQUENCE</scope>
    <source>
        <strain evidence="3">8032-3</strain>
    </source>
</reference>
<evidence type="ECO:0000313" key="3">
    <source>
        <dbReference type="EMBL" id="KAK1764970.1"/>
    </source>
</evidence>
<feature type="domain" description="J" evidence="2">
    <location>
        <begin position="11"/>
        <end position="80"/>
    </location>
</feature>
<evidence type="ECO:0000313" key="4">
    <source>
        <dbReference type="Proteomes" id="UP001244011"/>
    </source>
</evidence>
<accession>A0AAJ0FLC6</accession>
<dbReference type="Gene3D" id="1.10.287.110">
    <property type="entry name" value="DnaJ domain"/>
    <property type="match status" value="1"/>
</dbReference>
<keyword evidence="4" id="KW-1185">Reference proteome</keyword>
<dbReference type="RefSeq" id="XP_060281183.1">
    <property type="nucleotide sequence ID" value="XM_060422417.1"/>
</dbReference>
<feature type="compositionally biased region" description="Basic and acidic residues" evidence="1">
    <location>
        <begin position="119"/>
        <end position="129"/>
    </location>
</feature>
<dbReference type="InterPro" id="IPR001623">
    <property type="entry name" value="DnaJ_domain"/>
</dbReference>
<evidence type="ECO:0000259" key="2">
    <source>
        <dbReference type="PROSITE" id="PS50076"/>
    </source>
</evidence>
<dbReference type="PROSITE" id="PS50076">
    <property type="entry name" value="DNAJ_2"/>
    <property type="match status" value="1"/>
</dbReference>
<dbReference type="PANTHER" id="PTHR44825">
    <property type="match status" value="1"/>
</dbReference>
<dbReference type="SUPFAM" id="SSF46565">
    <property type="entry name" value="Chaperone J-domain"/>
    <property type="match status" value="1"/>
</dbReference>
<comment type="caution">
    <text evidence="3">The sequence shown here is derived from an EMBL/GenBank/DDBJ whole genome shotgun (WGS) entry which is preliminary data.</text>
</comment>
<dbReference type="EMBL" id="MU839017">
    <property type="protein sequence ID" value="KAK1764970.1"/>
    <property type="molecule type" value="Genomic_DNA"/>
</dbReference>
<dbReference type="InterPro" id="IPR036869">
    <property type="entry name" value="J_dom_sf"/>
</dbReference>
<protein>
    <recommendedName>
        <fullName evidence="2">J domain-containing protein</fullName>
    </recommendedName>
</protein>
<proteinExistence type="predicted"/>